<evidence type="ECO:0000313" key="2">
    <source>
        <dbReference type="Proteomes" id="UP000219048"/>
    </source>
</evidence>
<keyword evidence="2" id="KW-1185">Reference proteome</keyword>
<name>A0A285MVL3_9FLAO</name>
<dbReference type="EMBL" id="OBEH01000005">
    <property type="protein sequence ID" value="SNZ01230.1"/>
    <property type="molecule type" value="Genomic_DNA"/>
</dbReference>
<dbReference type="AlphaFoldDB" id="A0A285MVL3"/>
<proteinExistence type="predicted"/>
<evidence type="ECO:0000313" key="1">
    <source>
        <dbReference type="EMBL" id="SNZ01230.1"/>
    </source>
</evidence>
<sequence>MSETEENIFDKFNELNERLGSVGTQEPVEISEESVVEFCRGFELFVLGSFHFIQDNTKSHQNIFVTASGDQIETFNELTKENFTEFANQQKQCTPPSSIDFTFNLSQSIYPISDLSETVNVYLKQQDYEIVYVYSADKEFRISKAYMTYIEPNEIRELRDLISQSIIKKVSAKIDELQ</sequence>
<dbReference type="RefSeq" id="WP_097046692.1">
    <property type="nucleotide sequence ID" value="NZ_OBEH01000005.1"/>
</dbReference>
<dbReference type="Proteomes" id="UP000219048">
    <property type="component" value="Unassembled WGS sequence"/>
</dbReference>
<accession>A0A285MVL3</accession>
<organism evidence="1 2">
    <name type="scientific">Flagellimonas pacifica</name>
    <dbReference type="NCBI Taxonomy" id="1247520"/>
    <lineage>
        <taxon>Bacteria</taxon>
        <taxon>Pseudomonadati</taxon>
        <taxon>Bacteroidota</taxon>
        <taxon>Flavobacteriia</taxon>
        <taxon>Flavobacteriales</taxon>
        <taxon>Flavobacteriaceae</taxon>
        <taxon>Flagellimonas</taxon>
    </lineage>
</organism>
<reference evidence="2" key="1">
    <citation type="submission" date="2017-09" db="EMBL/GenBank/DDBJ databases">
        <authorList>
            <person name="Varghese N."/>
            <person name="Submissions S."/>
        </authorList>
    </citation>
    <scope>NUCLEOTIDE SEQUENCE [LARGE SCALE GENOMIC DNA]</scope>
    <source>
        <strain evidence="2">DSM 25885</strain>
    </source>
</reference>
<gene>
    <name evidence="1" type="ORF">SAMN06265377_3067</name>
</gene>
<protein>
    <submittedName>
        <fullName evidence="1">Uncharacterized protein</fullName>
    </submittedName>
</protein>